<evidence type="ECO:0000313" key="4">
    <source>
        <dbReference type="EMBL" id="PNE40794.1"/>
    </source>
</evidence>
<protein>
    <recommendedName>
        <fullName evidence="3">SCP domain-containing protein</fullName>
    </recommendedName>
</protein>
<dbReference type="PANTHER" id="PTHR31157">
    <property type="entry name" value="SCP DOMAIN-CONTAINING PROTEIN"/>
    <property type="match status" value="1"/>
</dbReference>
<dbReference type="InterPro" id="IPR014044">
    <property type="entry name" value="CAP_dom"/>
</dbReference>
<keyword evidence="5" id="KW-1185">Reference proteome</keyword>
<dbReference type="SUPFAM" id="SSF55797">
    <property type="entry name" value="PR-1-like"/>
    <property type="match status" value="1"/>
</dbReference>
<feature type="chain" id="PRO_5014847707" description="SCP domain-containing protein" evidence="2">
    <location>
        <begin position="32"/>
        <end position="193"/>
    </location>
</feature>
<comment type="caution">
    <text evidence="4">The sequence shown here is derived from an EMBL/GenBank/DDBJ whole genome shotgun (WGS) entry which is preliminary data.</text>
</comment>
<dbReference type="Proteomes" id="UP000236047">
    <property type="component" value="Unassembled WGS sequence"/>
</dbReference>
<feature type="domain" description="SCP" evidence="3">
    <location>
        <begin position="76"/>
        <end position="189"/>
    </location>
</feature>
<organism evidence="4 5">
    <name type="scientific">Streptomyces noursei</name>
    <name type="common">Streptomyces albulus</name>
    <dbReference type="NCBI Taxonomy" id="1971"/>
    <lineage>
        <taxon>Bacteria</taxon>
        <taxon>Bacillati</taxon>
        <taxon>Actinomycetota</taxon>
        <taxon>Actinomycetes</taxon>
        <taxon>Kitasatosporales</taxon>
        <taxon>Streptomycetaceae</taxon>
        <taxon>Streptomyces</taxon>
    </lineage>
</organism>
<dbReference type="Gene3D" id="3.40.33.10">
    <property type="entry name" value="CAP"/>
    <property type="match status" value="1"/>
</dbReference>
<proteinExistence type="predicted"/>
<evidence type="ECO:0000256" key="2">
    <source>
        <dbReference type="SAM" id="SignalP"/>
    </source>
</evidence>
<name>A0A2N8PIB5_STRNR</name>
<dbReference type="PANTHER" id="PTHR31157:SF1">
    <property type="entry name" value="SCP DOMAIN-CONTAINING PROTEIN"/>
    <property type="match status" value="1"/>
</dbReference>
<sequence>MSKHRRTRNYRRITVAALAVAAVGVPSVAMACRGERPYEARHFHHHRTGTASAAPAAAPKTAASAAPASGATARVLELVNKERGTAGCSPLALNAKLTKAAQAHSKDMADHHNMSHTGSDGSDPGARLTRAGYHWNSYGENVAYGYATPESVMAGWMSSPGHKRNILDCSFKEIGVGLAQPGNYWTQDFGTAS</sequence>
<evidence type="ECO:0000259" key="3">
    <source>
        <dbReference type="Pfam" id="PF00188"/>
    </source>
</evidence>
<gene>
    <name evidence="4" type="ORF">AOB60_08245</name>
</gene>
<dbReference type="PROSITE" id="PS51257">
    <property type="entry name" value="PROKAR_LIPOPROTEIN"/>
    <property type="match status" value="1"/>
</dbReference>
<accession>A0A2N8PIB5</accession>
<dbReference type="AlphaFoldDB" id="A0A2N8PIB5"/>
<keyword evidence="2" id="KW-0732">Signal</keyword>
<dbReference type="Pfam" id="PF00188">
    <property type="entry name" value="CAP"/>
    <property type="match status" value="1"/>
</dbReference>
<dbReference type="InterPro" id="IPR035940">
    <property type="entry name" value="CAP_sf"/>
</dbReference>
<reference evidence="5" key="1">
    <citation type="submission" date="2015-09" db="EMBL/GenBank/DDBJ databases">
        <authorList>
            <person name="Graham D.E."/>
            <person name="Mahan K.M."/>
            <person name="Klingeman D.M."/>
            <person name="Fida T."/>
            <person name="Giannone R.J."/>
            <person name="Hettich R.L."/>
            <person name="Parry R.J."/>
            <person name="Spain J.C."/>
        </authorList>
    </citation>
    <scope>NUCLEOTIDE SEQUENCE [LARGE SCALE GENOMIC DNA]</scope>
    <source>
        <strain evidence="5">JCM 4701</strain>
    </source>
</reference>
<dbReference type="EMBL" id="LJSN01000002">
    <property type="protein sequence ID" value="PNE40794.1"/>
    <property type="molecule type" value="Genomic_DNA"/>
</dbReference>
<feature type="compositionally biased region" description="Low complexity" evidence="1">
    <location>
        <begin position="50"/>
        <end position="69"/>
    </location>
</feature>
<dbReference type="CDD" id="cd05379">
    <property type="entry name" value="CAP_bacterial"/>
    <property type="match status" value="1"/>
</dbReference>
<evidence type="ECO:0000313" key="5">
    <source>
        <dbReference type="Proteomes" id="UP000236047"/>
    </source>
</evidence>
<evidence type="ECO:0000256" key="1">
    <source>
        <dbReference type="SAM" id="MobiDB-lite"/>
    </source>
</evidence>
<feature type="region of interest" description="Disordered" evidence="1">
    <location>
        <begin position="46"/>
        <end position="69"/>
    </location>
</feature>
<dbReference type="RefSeq" id="WP_073446032.1">
    <property type="nucleotide sequence ID" value="NZ_LJSN01000002.1"/>
</dbReference>
<feature type="signal peptide" evidence="2">
    <location>
        <begin position="1"/>
        <end position="31"/>
    </location>
</feature>